<keyword evidence="13" id="KW-1185">Reference proteome</keyword>
<evidence type="ECO:0000256" key="8">
    <source>
        <dbReference type="ARBA" id="ARBA00023210"/>
    </source>
</evidence>
<dbReference type="OrthoDB" id="391988at2759"/>
<dbReference type="InterPro" id="IPR019987">
    <property type="entry name" value="GTP-bd_ribosome_bio_YsxC"/>
</dbReference>
<accession>A0A9W6BX56</accession>
<feature type="region of interest" description="Disordered" evidence="10">
    <location>
        <begin position="43"/>
        <end position="232"/>
    </location>
</feature>
<feature type="compositionally biased region" description="Low complexity" evidence="10">
    <location>
        <begin position="62"/>
        <end position="81"/>
    </location>
</feature>
<dbReference type="PROSITE" id="PS51706">
    <property type="entry name" value="G_ENGB"/>
    <property type="match status" value="1"/>
</dbReference>
<keyword evidence="4" id="KW-0479">Metal-binding</keyword>
<proteinExistence type="inferred from homology"/>
<evidence type="ECO:0000256" key="10">
    <source>
        <dbReference type="SAM" id="MobiDB-lite"/>
    </source>
</evidence>
<dbReference type="Proteomes" id="UP001165080">
    <property type="component" value="Unassembled WGS sequence"/>
</dbReference>
<dbReference type="CDD" id="cd01876">
    <property type="entry name" value="YihA_EngB"/>
    <property type="match status" value="1"/>
</dbReference>
<evidence type="ECO:0000256" key="4">
    <source>
        <dbReference type="ARBA" id="ARBA00022723"/>
    </source>
</evidence>
<protein>
    <recommendedName>
        <fullName evidence="11">EngB-type G domain-containing protein</fullName>
    </recommendedName>
</protein>
<dbReference type="PANTHER" id="PTHR11649:SF13">
    <property type="entry name" value="ENGB-TYPE G DOMAIN-CONTAINING PROTEIN"/>
    <property type="match status" value="1"/>
</dbReference>
<feature type="compositionally biased region" description="Acidic residues" evidence="10">
    <location>
        <begin position="221"/>
        <end position="232"/>
    </location>
</feature>
<evidence type="ECO:0000259" key="11">
    <source>
        <dbReference type="PROSITE" id="PS51706"/>
    </source>
</evidence>
<organism evidence="12 13">
    <name type="scientific">Pleodorina starrii</name>
    <dbReference type="NCBI Taxonomy" id="330485"/>
    <lineage>
        <taxon>Eukaryota</taxon>
        <taxon>Viridiplantae</taxon>
        <taxon>Chlorophyta</taxon>
        <taxon>core chlorophytes</taxon>
        <taxon>Chlorophyceae</taxon>
        <taxon>CS clade</taxon>
        <taxon>Chlamydomonadales</taxon>
        <taxon>Volvocaceae</taxon>
        <taxon>Pleodorina</taxon>
    </lineage>
</organism>
<gene>
    <name evidence="12" type="primary">PLEST008213</name>
    <name evidence="12" type="ORF">PLESTB_001481600</name>
</gene>
<sequence length="463" mass="48422">MQALLERALSGRSACCSTSITGSHVSQLQLSRCTASKQRAAAVVVAASVPSRSGKGRTDRPGQGSKKSGSNTKGKQLAKASPPSPKPQRPSKPGQATVKPARKPTSAGASPKLPRPATHAGPSTPVLPAGSQPKLTAVSAATSSSAASLGAAAVSDSHPCDPAPQGSPAPQVTLPPQAAVATPAARDPDHNDDVGGDDDGDGFLVDDGGDDSEEGGRVEAGGEDAGDDDDDEEAFPEIQFSLPNATNVKVKTAEYLKSSVAVADCPPPRFAEFAVIGRSNVGKSSLINMLTGRKDLALVSKQPGKTKCINHFLINGSWYLVDLPGYGFAKVGLQGRQQFDAFTREYFKTRPNLAMVFMLVDASIPPQKIDVEYANWLTDNEVPFTLVFTKADKRRKGVPASAKDSHVTAFKRALLRDLAFLPPSILTSAAKGLGRGEMLNFMAGLRIAFEKSGRLAAIKQGML</sequence>
<keyword evidence="8" id="KW-0717">Septation</keyword>
<comment type="cofactor">
    <cofactor evidence="1">
        <name>Mg(2+)</name>
        <dbReference type="ChEBI" id="CHEBI:18420"/>
    </cofactor>
</comment>
<dbReference type="InterPro" id="IPR027417">
    <property type="entry name" value="P-loop_NTPase"/>
</dbReference>
<keyword evidence="7" id="KW-0342">GTP-binding</keyword>
<evidence type="ECO:0000256" key="6">
    <source>
        <dbReference type="ARBA" id="ARBA00022842"/>
    </source>
</evidence>
<feature type="domain" description="EngB-type G" evidence="11">
    <location>
        <begin position="269"/>
        <end position="448"/>
    </location>
</feature>
<comment type="similarity">
    <text evidence="2">Belongs to the TRAFAC class TrmE-Era-EngA-EngB-Septin-like GTPase superfamily. EngB GTPase family.</text>
</comment>
<dbReference type="InterPro" id="IPR006073">
    <property type="entry name" value="GTP-bd"/>
</dbReference>
<dbReference type="GO" id="GO:0046872">
    <property type="term" value="F:metal ion binding"/>
    <property type="evidence" value="ECO:0007669"/>
    <property type="project" value="UniProtKB-KW"/>
</dbReference>
<feature type="compositionally biased region" description="Low complexity" evidence="10">
    <location>
        <begin position="135"/>
        <end position="155"/>
    </location>
</feature>
<evidence type="ECO:0000256" key="1">
    <source>
        <dbReference type="ARBA" id="ARBA00001946"/>
    </source>
</evidence>
<dbReference type="InterPro" id="IPR030393">
    <property type="entry name" value="G_ENGB_dom"/>
</dbReference>
<dbReference type="GO" id="GO:0051301">
    <property type="term" value="P:cell division"/>
    <property type="evidence" value="ECO:0007669"/>
    <property type="project" value="UniProtKB-KW"/>
</dbReference>
<dbReference type="HAMAP" id="MF_00321">
    <property type="entry name" value="GTPase_EngB"/>
    <property type="match status" value="1"/>
</dbReference>
<name>A0A9W6BX56_9CHLO</name>
<dbReference type="NCBIfam" id="TIGR03598">
    <property type="entry name" value="GTPase_YsxC"/>
    <property type="match status" value="1"/>
</dbReference>
<evidence type="ECO:0000313" key="12">
    <source>
        <dbReference type="EMBL" id="GLC59395.1"/>
    </source>
</evidence>
<keyword evidence="6" id="KW-0460">Magnesium</keyword>
<keyword evidence="9" id="KW-0131">Cell cycle</keyword>
<evidence type="ECO:0000313" key="13">
    <source>
        <dbReference type="Proteomes" id="UP001165080"/>
    </source>
</evidence>
<dbReference type="AlphaFoldDB" id="A0A9W6BX56"/>
<dbReference type="GO" id="GO:0005525">
    <property type="term" value="F:GTP binding"/>
    <property type="evidence" value="ECO:0007669"/>
    <property type="project" value="UniProtKB-KW"/>
</dbReference>
<evidence type="ECO:0000256" key="5">
    <source>
        <dbReference type="ARBA" id="ARBA00022741"/>
    </source>
</evidence>
<dbReference type="PANTHER" id="PTHR11649">
    <property type="entry name" value="MSS1/TRME-RELATED GTP-BINDING PROTEIN"/>
    <property type="match status" value="1"/>
</dbReference>
<keyword evidence="5" id="KW-0547">Nucleotide-binding</keyword>
<evidence type="ECO:0000256" key="9">
    <source>
        <dbReference type="ARBA" id="ARBA00023306"/>
    </source>
</evidence>
<reference evidence="12 13" key="1">
    <citation type="journal article" date="2023" name="Commun. Biol.">
        <title>Reorganization of the ancestral sex-determining regions during the evolution of trioecy in Pleodorina starrii.</title>
        <authorList>
            <person name="Takahashi K."/>
            <person name="Suzuki S."/>
            <person name="Kawai-Toyooka H."/>
            <person name="Yamamoto K."/>
            <person name="Hamaji T."/>
            <person name="Ootsuki R."/>
            <person name="Yamaguchi H."/>
            <person name="Kawachi M."/>
            <person name="Higashiyama T."/>
            <person name="Nozaki H."/>
        </authorList>
    </citation>
    <scope>NUCLEOTIDE SEQUENCE [LARGE SCALE GENOMIC DNA]</scope>
    <source>
        <strain evidence="12 13">NIES-4479</strain>
    </source>
</reference>
<evidence type="ECO:0000256" key="2">
    <source>
        <dbReference type="ARBA" id="ARBA00009638"/>
    </source>
</evidence>
<dbReference type="Pfam" id="PF01926">
    <property type="entry name" value="MMR_HSR1"/>
    <property type="match status" value="1"/>
</dbReference>
<dbReference type="Gene3D" id="3.40.50.300">
    <property type="entry name" value="P-loop containing nucleotide triphosphate hydrolases"/>
    <property type="match status" value="1"/>
</dbReference>
<keyword evidence="3" id="KW-0132">Cell division</keyword>
<comment type="caution">
    <text evidence="12">The sequence shown here is derived from an EMBL/GenBank/DDBJ whole genome shotgun (WGS) entry which is preliminary data.</text>
</comment>
<dbReference type="EMBL" id="BRXU01000027">
    <property type="protein sequence ID" value="GLC59395.1"/>
    <property type="molecule type" value="Genomic_DNA"/>
</dbReference>
<dbReference type="SUPFAM" id="SSF52540">
    <property type="entry name" value="P-loop containing nucleoside triphosphate hydrolases"/>
    <property type="match status" value="1"/>
</dbReference>
<evidence type="ECO:0000256" key="3">
    <source>
        <dbReference type="ARBA" id="ARBA00022618"/>
    </source>
</evidence>
<evidence type="ECO:0000256" key="7">
    <source>
        <dbReference type="ARBA" id="ARBA00023134"/>
    </source>
</evidence>